<dbReference type="GO" id="GO:0000287">
    <property type="term" value="F:magnesium ion binding"/>
    <property type="evidence" value="ECO:0007669"/>
    <property type="project" value="TreeGrafter"/>
</dbReference>
<keyword evidence="8" id="KW-0460">Magnesium</keyword>
<dbReference type="EMBL" id="ML977325">
    <property type="protein sequence ID" value="KAF2114583.1"/>
    <property type="molecule type" value="Genomic_DNA"/>
</dbReference>
<dbReference type="UniPathway" id="UPA00135">
    <property type="reaction ID" value="UER00198"/>
</dbReference>
<dbReference type="InterPro" id="IPR023214">
    <property type="entry name" value="HAD_sf"/>
</dbReference>
<evidence type="ECO:0000256" key="6">
    <source>
        <dbReference type="ARBA" id="ARBA00022723"/>
    </source>
</evidence>
<dbReference type="NCBIfam" id="TIGR00338">
    <property type="entry name" value="serB"/>
    <property type="match status" value="1"/>
</dbReference>
<evidence type="ECO:0000256" key="5">
    <source>
        <dbReference type="ARBA" id="ARBA00022605"/>
    </source>
</evidence>
<evidence type="ECO:0000256" key="12">
    <source>
        <dbReference type="SAM" id="MobiDB-lite"/>
    </source>
</evidence>
<keyword evidence="5" id="KW-0028">Amino-acid biosynthesis</keyword>
<dbReference type="SFLD" id="SFLDG01129">
    <property type="entry name" value="C1.5:_HAD__Beta-PGM__Phosphata"/>
    <property type="match status" value="1"/>
</dbReference>
<dbReference type="SFLD" id="SFLDG01136">
    <property type="entry name" value="C1.6:_Phosphoserine_Phosphatas"/>
    <property type="match status" value="1"/>
</dbReference>
<keyword evidence="9" id="KW-0718">Serine biosynthesis</keyword>
<evidence type="ECO:0000313" key="14">
    <source>
        <dbReference type="Proteomes" id="UP000799770"/>
    </source>
</evidence>
<dbReference type="SFLD" id="SFLDS00003">
    <property type="entry name" value="Haloacid_Dehalogenase"/>
    <property type="match status" value="1"/>
</dbReference>
<organism evidence="13 14">
    <name type="scientific">Lophiotrema nucula</name>
    <dbReference type="NCBI Taxonomy" id="690887"/>
    <lineage>
        <taxon>Eukaryota</taxon>
        <taxon>Fungi</taxon>
        <taxon>Dikarya</taxon>
        <taxon>Ascomycota</taxon>
        <taxon>Pezizomycotina</taxon>
        <taxon>Dothideomycetes</taxon>
        <taxon>Pleosporomycetidae</taxon>
        <taxon>Pleosporales</taxon>
        <taxon>Lophiotremataceae</taxon>
        <taxon>Lophiotrema</taxon>
    </lineage>
</organism>
<evidence type="ECO:0000256" key="10">
    <source>
        <dbReference type="ARBA" id="ARBA00031693"/>
    </source>
</evidence>
<evidence type="ECO:0000256" key="2">
    <source>
        <dbReference type="ARBA" id="ARBA00005135"/>
    </source>
</evidence>
<dbReference type="Proteomes" id="UP000799770">
    <property type="component" value="Unassembled WGS sequence"/>
</dbReference>
<gene>
    <name evidence="13" type="ORF">BDV96DRAFT_613225</name>
</gene>
<dbReference type="OrthoDB" id="27226at2759"/>
<dbReference type="EC" id="3.1.3.3" evidence="4"/>
<evidence type="ECO:0000256" key="8">
    <source>
        <dbReference type="ARBA" id="ARBA00022842"/>
    </source>
</evidence>
<protein>
    <recommendedName>
        <fullName evidence="4">phosphoserine phosphatase</fullName>
        <ecNumber evidence="4">3.1.3.3</ecNumber>
    </recommendedName>
    <alternativeName>
        <fullName evidence="10">O-phosphoserine phosphohydrolase</fullName>
    </alternativeName>
</protein>
<dbReference type="FunFam" id="3.40.50.1000:FF:000143">
    <property type="entry name" value="Phosphoserine phosphatase serb"/>
    <property type="match status" value="1"/>
</dbReference>
<dbReference type="GO" id="GO:0006564">
    <property type="term" value="P:L-serine biosynthetic process"/>
    <property type="evidence" value="ECO:0007669"/>
    <property type="project" value="UniProtKB-KW"/>
</dbReference>
<evidence type="ECO:0000256" key="11">
    <source>
        <dbReference type="PIRSR" id="PIRSR604469-1"/>
    </source>
</evidence>
<evidence type="ECO:0000256" key="1">
    <source>
        <dbReference type="ARBA" id="ARBA00001946"/>
    </source>
</evidence>
<dbReference type="InterPro" id="IPR036412">
    <property type="entry name" value="HAD-like_sf"/>
</dbReference>
<evidence type="ECO:0000313" key="13">
    <source>
        <dbReference type="EMBL" id="KAF2114583.1"/>
    </source>
</evidence>
<dbReference type="GO" id="GO:0036424">
    <property type="term" value="F:L-phosphoserine phosphatase activity"/>
    <property type="evidence" value="ECO:0007669"/>
    <property type="project" value="InterPro"/>
</dbReference>
<dbReference type="CDD" id="cd07500">
    <property type="entry name" value="HAD_PSP"/>
    <property type="match status" value="1"/>
</dbReference>
<feature type="region of interest" description="Disordered" evidence="12">
    <location>
        <begin position="38"/>
        <end position="61"/>
    </location>
</feature>
<dbReference type="InterPro" id="IPR050582">
    <property type="entry name" value="HAD-like_SerB"/>
</dbReference>
<reference evidence="13" key="1">
    <citation type="journal article" date="2020" name="Stud. Mycol.">
        <title>101 Dothideomycetes genomes: a test case for predicting lifestyles and emergence of pathogens.</title>
        <authorList>
            <person name="Haridas S."/>
            <person name="Albert R."/>
            <person name="Binder M."/>
            <person name="Bloem J."/>
            <person name="Labutti K."/>
            <person name="Salamov A."/>
            <person name="Andreopoulos B."/>
            <person name="Baker S."/>
            <person name="Barry K."/>
            <person name="Bills G."/>
            <person name="Bluhm B."/>
            <person name="Cannon C."/>
            <person name="Castanera R."/>
            <person name="Culley D."/>
            <person name="Daum C."/>
            <person name="Ezra D."/>
            <person name="Gonzalez J."/>
            <person name="Henrissat B."/>
            <person name="Kuo A."/>
            <person name="Liang C."/>
            <person name="Lipzen A."/>
            <person name="Lutzoni F."/>
            <person name="Magnuson J."/>
            <person name="Mondo S."/>
            <person name="Nolan M."/>
            <person name="Ohm R."/>
            <person name="Pangilinan J."/>
            <person name="Park H.-J."/>
            <person name="Ramirez L."/>
            <person name="Alfaro M."/>
            <person name="Sun H."/>
            <person name="Tritt A."/>
            <person name="Yoshinaga Y."/>
            <person name="Zwiers L.-H."/>
            <person name="Turgeon B."/>
            <person name="Goodwin S."/>
            <person name="Spatafora J."/>
            <person name="Crous P."/>
            <person name="Grigoriev I."/>
        </authorList>
    </citation>
    <scope>NUCLEOTIDE SEQUENCE</scope>
    <source>
        <strain evidence="13">CBS 627.86</strain>
    </source>
</reference>
<sequence length="401" mass="44214">MDAIANTNAPSLARDTSPSHICATLFYNSDTPSHYFAHADSSVHSPRSPHKPTDTLPPATLQALRHGGAPTEKMSDYPLEPPTPGPNPLDHLYGSYISQSCLTDFFVTLTGIVDGLTDSNITSRPLEAAKQHSRVVEVVFRLPSASFITLETLRRHETISRFEREWNLEVVFQKEDVYRRYKRLAVFDMDSTLIQQEVIDEIAAQIGVEGEVAAITSAAMNGELDFEQSLRARCKLLKGVPSNVFETLRSRISYNEGVPELIRALKRLGFKTAVLSGGFTPLTSWVAEQLGLDYAFANHLVVSEDGQTLTGELTGEIVHAEKKRQHTLEIAVKEGILPEQILVVGDGANDLPMMSVAGLGVAFHAKPKVQMQAPARLNSTSMLDVLYLFGFAKEEQDQLLR</sequence>
<feature type="active site" description="Nucleophile" evidence="11">
    <location>
        <position position="188"/>
    </location>
</feature>
<dbReference type="SFLD" id="SFLDF00029">
    <property type="entry name" value="phosphoserine_phosphatase"/>
    <property type="match status" value="1"/>
</dbReference>
<evidence type="ECO:0000256" key="7">
    <source>
        <dbReference type="ARBA" id="ARBA00022801"/>
    </source>
</evidence>
<comment type="pathway">
    <text evidence="2">Amino-acid biosynthesis; L-serine biosynthesis; L-serine from 3-phospho-D-glycerate: step 3/3.</text>
</comment>
<proteinExistence type="inferred from homology"/>
<dbReference type="SUPFAM" id="SSF56784">
    <property type="entry name" value="HAD-like"/>
    <property type="match status" value="1"/>
</dbReference>
<dbReference type="PANTHER" id="PTHR43344:SF2">
    <property type="entry name" value="PHOSPHOSERINE PHOSPHATASE"/>
    <property type="match status" value="1"/>
</dbReference>
<comment type="cofactor">
    <cofactor evidence="1">
        <name>Mg(2+)</name>
        <dbReference type="ChEBI" id="CHEBI:18420"/>
    </cofactor>
</comment>
<feature type="active site" description="Proton donor" evidence="11">
    <location>
        <position position="190"/>
    </location>
</feature>
<keyword evidence="14" id="KW-1185">Reference proteome</keyword>
<keyword evidence="7" id="KW-0378">Hydrolase</keyword>
<evidence type="ECO:0000256" key="9">
    <source>
        <dbReference type="ARBA" id="ARBA00023299"/>
    </source>
</evidence>
<dbReference type="SFLD" id="SFLDG01137">
    <property type="entry name" value="C1.6.1:_Phosphoserine_Phosphat"/>
    <property type="match status" value="1"/>
</dbReference>
<evidence type="ECO:0000256" key="3">
    <source>
        <dbReference type="ARBA" id="ARBA00009184"/>
    </source>
</evidence>
<dbReference type="AlphaFoldDB" id="A0A6A5Z6B4"/>
<dbReference type="Gene3D" id="3.40.50.1000">
    <property type="entry name" value="HAD superfamily/HAD-like"/>
    <property type="match status" value="1"/>
</dbReference>
<dbReference type="InterPro" id="IPR004469">
    <property type="entry name" value="PSP"/>
</dbReference>
<comment type="similarity">
    <text evidence="3">Belongs to the HAD-like hydrolase superfamily. SerB family.</text>
</comment>
<dbReference type="Pfam" id="PF00702">
    <property type="entry name" value="Hydrolase"/>
    <property type="match status" value="1"/>
</dbReference>
<accession>A0A6A5Z6B4</accession>
<dbReference type="PANTHER" id="PTHR43344">
    <property type="entry name" value="PHOSPHOSERINE PHOSPHATASE"/>
    <property type="match status" value="1"/>
</dbReference>
<evidence type="ECO:0000256" key="4">
    <source>
        <dbReference type="ARBA" id="ARBA00012640"/>
    </source>
</evidence>
<dbReference type="NCBIfam" id="TIGR01488">
    <property type="entry name" value="HAD-SF-IB"/>
    <property type="match status" value="1"/>
</dbReference>
<name>A0A6A5Z6B4_9PLEO</name>
<keyword evidence="6" id="KW-0479">Metal-binding</keyword>
<dbReference type="GO" id="GO:0005737">
    <property type="term" value="C:cytoplasm"/>
    <property type="evidence" value="ECO:0007669"/>
    <property type="project" value="TreeGrafter"/>
</dbReference>